<dbReference type="EMBL" id="LSEF01000053">
    <property type="protein sequence ID" value="OAF16600.1"/>
    <property type="molecule type" value="Genomic_DNA"/>
</dbReference>
<name>A0A176Z791_9BRAD</name>
<dbReference type="Proteomes" id="UP000077173">
    <property type="component" value="Unassembled WGS sequence"/>
</dbReference>
<reference evidence="1 2" key="1">
    <citation type="submission" date="2016-02" db="EMBL/GenBank/DDBJ databases">
        <title>Draft genome sequence of the strain BR 10247T Bradyrhizobium neotropicale isolated from nodules of Centrolobium paraense.</title>
        <authorList>
            <person name="Simoes-Araujo J.L."/>
            <person name="Barauna A.C."/>
            <person name="Silva K."/>
            <person name="Zilli J.E."/>
        </authorList>
    </citation>
    <scope>NUCLEOTIDE SEQUENCE [LARGE SCALE GENOMIC DNA]</scope>
    <source>
        <strain evidence="1 2">BR 10247</strain>
    </source>
</reference>
<dbReference type="RefSeq" id="WP_063678914.1">
    <property type="nucleotide sequence ID" value="NZ_LSEF01000053.1"/>
</dbReference>
<evidence type="ECO:0000313" key="1">
    <source>
        <dbReference type="EMBL" id="OAF16600.1"/>
    </source>
</evidence>
<proteinExistence type="predicted"/>
<sequence length="68" mass="7364">MVSRRIDRRHFLCLACGGAAFVPLALRAKDGVSLVVGFLDPRPSAAGFSDRFAGFHLGRTTTLRSTKD</sequence>
<dbReference type="GeneID" id="32586342"/>
<evidence type="ECO:0000313" key="2">
    <source>
        <dbReference type="Proteomes" id="UP000077173"/>
    </source>
</evidence>
<accession>A0A176Z791</accession>
<comment type="caution">
    <text evidence="1">The sequence shown here is derived from an EMBL/GenBank/DDBJ whole genome shotgun (WGS) entry which is preliminary data.</text>
</comment>
<keyword evidence="2" id="KW-1185">Reference proteome</keyword>
<organism evidence="1 2">
    <name type="scientific">Bradyrhizobium neotropicale</name>
    <dbReference type="NCBI Taxonomy" id="1497615"/>
    <lineage>
        <taxon>Bacteria</taxon>
        <taxon>Pseudomonadati</taxon>
        <taxon>Pseudomonadota</taxon>
        <taxon>Alphaproteobacteria</taxon>
        <taxon>Hyphomicrobiales</taxon>
        <taxon>Nitrobacteraceae</taxon>
        <taxon>Bradyrhizobium</taxon>
    </lineage>
</organism>
<protein>
    <submittedName>
        <fullName evidence="1">Uncharacterized protein</fullName>
    </submittedName>
</protein>
<gene>
    <name evidence="1" type="ORF">AXW67_12145</name>
</gene>
<dbReference type="AlphaFoldDB" id="A0A176Z791"/>